<gene>
    <name evidence="1" type="ORF">OG835_01945</name>
</gene>
<dbReference type="EMBL" id="CP109109">
    <property type="protein sequence ID" value="WSB95894.1"/>
    <property type="molecule type" value="Genomic_DNA"/>
</dbReference>
<accession>A0ACD4ZC56</accession>
<organism evidence="1 2">
    <name type="scientific">Streptomyces scopuliridis</name>
    <dbReference type="NCBI Taxonomy" id="452529"/>
    <lineage>
        <taxon>Bacteria</taxon>
        <taxon>Bacillati</taxon>
        <taxon>Actinomycetota</taxon>
        <taxon>Actinomycetes</taxon>
        <taxon>Kitasatosporales</taxon>
        <taxon>Streptomycetaceae</taxon>
        <taxon>Streptomyces</taxon>
    </lineage>
</organism>
<sequence>MTAPSPTPAAPEVIDPAPDTFVLPFHRLRPGFETEQLPRFRDLARRLALMSPKESNRSLVVDWSRCPAGLWPGLMRAAFAELNVPTPAVLLQQRASRSTTQPSTLRHYFQTWIRFASWLAARGTTELSQVTTDDLDAYAEHLRAHGRRWRTDAKSLWVISRLWAYAPHLPESDRLVMPPWEGPAAVMSDFLGTNDDSSGGENSIPIVHPAVMAPLLVWALRMVLELSEDILAAAREHRRLLAAIPDRAAPGGTEAALAYLRGLLADGRKLPASGTPAATAVTARYGAALPPMAITFLAATLGVSTGQVSRARSILLDELAPQDFGPGPVLDVPLAARTGNRRWRQSIGFDDVDTLVLRLSTAALICCAYLSGMRCRGERGGVASDAALRRVQIRANQQVMGVCSAIPSHRAGDLPVTLALHRCHPNNDASNATEVGVAEAAGRSSHETTTAPRSAAHASASPPSTPASSAAGPETLTAAADALTASSLNGSMPCWPGPTARSPRN</sequence>
<reference evidence="1" key="1">
    <citation type="submission" date="2022-10" db="EMBL/GenBank/DDBJ databases">
        <title>The complete genomes of actinobacterial strains from the NBC collection.</title>
        <authorList>
            <person name="Joergensen T.S."/>
            <person name="Alvarez Arevalo M."/>
            <person name="Sterndorff E.B."/>
            <person name="Faurdal D."/>
            <person name="Vuksanovic O."/>
            <person name="Mourched A.-S."/>
            <person name="Charusanti P."/>
            <person name="Shaw S."/>
            <person name="Blin K."/>
            <person name="Weber T."/>
        </authorList>
    </citation>
    <scope>NUCLEOTIDE SEQUENCE</scope>
    <source>
        <strain evidence="1">NBC 01771</strain>
    </source>
</reference>
<name>A0ACD4ZC56_9ACTN</name>
<evidence type="ECO:0000313" key="2">
    <source>
        <dbReference type="Proteomes" id="UP001348369"/>
    </source>
</evidence>
<protein>
    <submittedName>
        <fullName evidence="1">Uncharacterized protein</fullName>
    </submittedName>
</protein>
<proteinExistence type="predicted"/>
<evidence type="ECO:0000313" key="1">
    <source>
        <dbReference type="EMBL" id="WSB95894.1"/>
    </source>
</evidence>
<keyword evidence="2" id="KW-1185">Reference proteome</keyword>
<dbReference type="Proteomes" id="UP001348369">
    <property type="component" value="Chromosome"/>
</dbReference>